<dbReference type="PANTHER" id="PTHR11907">
    <property type="entry name" value="AMIDOPHOSPHORIBOSYLTRANSFERASE"/>
    <property type="match status" value="1"/>
</dbReference>
<dbReference type="InterPro" id="IPR005854">
    <property type="entry name" value="PurF"/>
</dbReference>
<dbReference type="Gene3D" id="3.60.20.10">
    <property type="entry name" value="Glutamine Phosphoribosylpyrophosphate, subunit 1, domain 1"/>
    <property type="match status" value="1"/>
</dbReference>
<dbReference type="InterPro" id="IPR029055">
    <property type="entry name" value="Ntn_hydrolases_N"/>
</dbReference>
<dbReference type="InterPro" id="IPR000836">
    <property type="entry name" value="PRTase_dom"/>
</dbReference>
<dbReference type="EMBL" id="UINC01014511">
    <property type="protein sequence ID" value="SVA61849.1"/>
    <property type="molecule type" value="Genomic_DNA"/>
</dbReference>
<keyword evidence="6" id="KW-0658">Purine biosynthesis</keyword>
<accession>A0A381XAR3</accession>
<keyword evidence="4" id="KW-0328">Glycosyltransferase</keyword>
<comment type="similarity">
    <text evidence="2">In the C-terminal section; belongs to the purine/pyrimidine phosphoribosyltransferase family.</text>
</comment>
<keyword evidence="7" id="KW-0315">Glutamine amidotransferase</keyword>
<comment type="pathway">
    <text evidence="1">Purine metabolism; IMP biosynthesis via de novo pathway; N(1)-(5-phospho-D-ribosyl)glycinamide from 5-phospho-alpha-D-ribose 1-diphosphate: step 1/2.</text>
</comment>
<dbReference type="PIRSF" id="PIRSF000485">
    <property type="entry name" value="Amd_phspho_trans"/>
    <property type="match status" value="1"/>
</dbReference>
<dbReference type="Gene3D" id="3.40.50.2020">
    <property type="match status" value="1"/>
</dbReference>
<evidence type="ECO:0000256" key="5">
    <source>
        <dbReference type="ARBA" id="ARBA00022679"/>
    </source>
</evidence>
<dbReference type="GO" id="GO:0006189">
    <property type="term" value="P:'de novo' IMP biosynthetic process"/>
    <property type="evidence" value="ECO:0007669"/>
    <property type="project" value="UniProtKB-UniPathway"/>
</dbReference>
<dbReference type="SUPFAM" id="SSF56235">
    <property type="entry name" value="N-terminal nucleophile aminohydrolases (Ntn hydrolases)"/>
    <property type="match status" value="1"/>
</dbReference>
<evidence type="ECO:0000256" key="3">
    <source>
        <dbReference type="ARBA" id="ARBA00011941"/>
    </source>
</evidence>
<dbReference type="EC" id="2.4.2.14" evidence="3"/>
<evidence type="ECO:0000256" key="7">
    <source>
        <dbReference type="ARBA" id="ARBA00022962"/>
    </source>
</evidence>
<evidence type="ECO:0000256" key="1">
    <source>
        <dbReference type="ARBA" id="ARBA00005209"/>
    </source>
</evidence>
<dbReference type="GO" id="GO:0004044">
    <property type="term" value="F:amidophosphoribosyltransferase activity"/>
    <property type="evidence" value="ECO:0007669"/>
    <property type="project" value="UniProtKB-EC"/>
</dbReference>
<dbReference type="HAMAP" id="MF_01931">
    <property type="entry name" value="PurF"/>
    <property type="match status" value="1"/>
</dbReference>
<evidence type="ECO:0000259" key="8">
    <source>
        <dbReference type="PROSITE" id="PS51278"/>
    </source>
</evidence>
<organism evidence="9">
    <name type="scientific">marine metagenome</name>
    <dbReference type="NCBI Taxonomy" id="408172"/>
    <lineage>
        <taxon>unclassified sequences</taxon>
        <taxon>metagenomes</taxon>
        <taxon>ecological metagenomes</taxon>
    </lineage>
</organism>
<dbReference type="AlphaFoldDB" id="A0A381XAR3"/>
<evidence type="ECO:0000256" key="6">
    <source>
        <dbReference type="ARBA" id="ARBA00022755"/>
    </source>
</evidence>
<protein>
    <recommendedName>
        <fullName evidence="3">amidophosphoribosyltransferase</fullName>
        <ecNumber evidence="3">2.4.2.14</ecNumber>
    </recommendedName>
</protein>
<gene>
    <name evidence="9" type="ORF">METZ01_LOCUS114703</name>
</gene>
<dbReference type="SUPFAM" id="SSF53271">
    <property type="entry name" value="PRTase-like"/>
    <property type="match status" value="1"/>
</dbReference>
<dbReference type="GO" id="GO:0009113">
    <property type="term" value="P:purine nucleobase biosynthetic process"/>
    <property type="evidence" value="ECO:0007669"/>
    <property type="project" value="InterPro"/>
</dbReference>
<evidence type="ECO:0000256" key="4">
    <source>
        <dbReference type="ARBA" id="ARBA00022676"/>
    </source>
</evidence>
<sequence>VAGELYDSLIHLQHRGQDAAGIMTYNQRFHVKKGAGLIRDIFDEKNMARLLGNIGIGHTRYPTVGGFSVEEAQPVMTHVPYGIAMAHNGNLVNYSELVHEVTNQDHRHINSSVDIEVVLHIFAHALDHPSSNMGGLSFFDQICGAVEAVFDRVIGAYSVIGTIMNRGMIVFRDPYGIRPLAKGVRKNSDGTIDHIFASETTMFYALGFEPDGNVAPGEVIFINEDGGVYNRILRKKQFAPCVFEYVYFSRPDSIQNEISVYRARLRMGQNLARRWKEQHPEVIPDIIIPAPSTANTAALSFANELGVRFSEGLYKNPFIGRTFIMPGQQMRKKSVRYKLVPQEFEIRDKDVLIVDDSIVRGNTSKEIVRMVREFGAKKIYFVSACPPVKFPCFYGVDMPTRAELTAAQRTIDEIKKYMGVDILLYQEIDDLVEAVTRKGEHNIDRPCMACLDGWYVTGDVDAQKMKSMEKQRNLERLQLK</sequence>
<dbReference type="InterPro" id="IPR017932">
    <property type="entry name" value="GATase_2_dom"/>
</dbReference>
<reference evidence="9" key="1">
    <citation type="submission" date="2018-05" db="EMBL/GenBank/DDBJ databases">
        <authorList>
            <person name="Lanie J.A."/>
            <person name="Ng W.-L."/>
            <person name="Kazmierczak K.M."/>
            <person name="Andrzejewski T.M."/>
            <person name="Davidsen T.M."/>
            <person name="Wayne K.J."/>
            <person name="Tettelin H."/>
            <person name="Glass J.I."/>
            <person name="Rusch D."/>
            <person name="Podicherti R."/>
            <person name="Tsui H.-C.T."/>
            <person name="Winkler M.E."/>
        </authorList>
    </citation>
    <scope>NUCLEOTIDE SEQUENCE</scope>
</reference>
<dbReference type="Pfam" id="PF13522">
    <property type="entry name" value="GATase_6"/>
    <property type="match status" value="1"/>
</dbReference>
<evidence type="ECO:0000313" key="9">
    <source>
        <dbReference type="EMBL" id="SVA61849.1"/>
    </source>
</evidence>
<dbReference type="CDD" id="cd06223">
    <property type="entry name" value="PRTases_typeI"/>
    <property type="match status" value="1"/>
</dbReference>
<dbReference type="NCBIfam" id="TIGR01134">
    <property type="entry name" value="purF"/>
    <property type="match status" value="1"/>
</dbReference>
<dbReference type="InterPro" id="IPR029057">
    <property type="entry name" value="PRTase-like"/>
</dbReference>
<evidence type="ECO:0000256" key="2">
    <source>
        <dbReference type="ARBA" id="ARBA00010138"/>
    </source>
</evidence>
<feature type="non-terminal residue" evidence="9">
    <location>
        <position position="1"/>
    </location>
</feature>
<dbReference type="UniPathway" id="UPA00074">
    <property type="reaction ID" value="UER00124"/>
</dbReference>
<name>A0A381XAR3_9ZZZZ</name>
<feature type="domain" description="Glutamine amidotransferase type-2" evidence="8">
    <location>
        <begin position="1"/>
        <end position="225"/>
    </location>
</feature>
<keyword evidence="5" id="KW-0808">Transferase</keyword>
<dbReference type="PROSITE" id="PS51278">
    <property type="entry name" value="GATASE_TYPE_2"/>
    <property type="match status" value="1"/>
</dbReference>
<proteinExistence type="inferred from homology"/>